<keyword evidence="3" id="KW-1015">Disulfide bond</keyword>
<dbReference type="InterPro" id="IPR011936">
    <property type="entry name" value="Myxo_disulph_rpt"/>
</dbReference>
<accession>A0A4W5PLA4</accession>
<reference evidence="5" key="1">
    <citation type="submission" date="2018-06" db="EMBL/GenBank/DDBJ databases">
        <title>Genome assembly of Danube salmon.</title>
        <authorList>
            <person name="Macqueen D.J."/>
            <person name="Gundappa M.K."/>
        </authorList>
    </citation>
    <scope>NUCLEOTIDE SEQUENCE [LARGE SCALE GENOMIC DNA]</scope>
</reference>
<keyword evidence="1" id="KW-0732">Signal</keyword>
<name>A0A4W5PLA4_9TELE</name>
<dbReference type="STRING" id="62062.ENSHHUP00000062953"/>
<evidence type="ECO:0000313" key="4">
    <source>
        <dbReference type="Ensembl" id="ENSHHUP00000062953.1"/>
    </source>
</evidence>
<sequence>MFQSTEKVPERIGVCGDGLVQAQNGEECDDGNKVITDNCLNCKWAYCGDGYRHEGMEECDGKDFGYQTCTSYLPGYVPRCPLSTHEHTHTHTL</sequence>
<evidence type="ECO:0000313" key="5">
    <source>
        <dbReference type="Proteomes" id="UP000314982"/>
    </source>
</evidence>
<evidence type="ECO:0000256" key="1">
    <source>
        <dbReference type="ARBA" id="ARBA00022729"/>
    </source>
</evidence>
<keyword evidence="5" id="KW-1185">Reference proteome</keyword>
<dbReference type="Pfam" id="PF13948">
    <property type="entry name" value="DUF4215"/>
    <property type="match status" value="1"/>
</dbReference>
<reference evidence="4" key="3">
    <citation type="submission" date="2025-09" db="UniProtKB">
        <authorList>
            <consortium name="Ensembl"/>
        </authorList>
    </citation>
    <scope>IDENTIFICATION</scope>
</reference>
<evidence type="ECO:0000256" key="3">
    <source>
        <dbReference type="ARBA" id="ARBA00023157"/>
    </source>
</evidence>
<dbReference type="Ensembl" id="ENSHHUT00000065082.1">
    <property type="protein sequence ID" value="ENSHHUP00000062953.1"/>
    <property type="gene ID" value="ENSHHUG00000037204.1"/>
</dbReference>
<reference evidence="4" key="2">
    <citation type="submission" date="2025-08" db="UniProtKB">
        <authorList>
            <consortium name="Ensembl"/>
        </authorList>
    </citation>
    <scope>IDENTIFICATION</scope>
</reference>
<protein>
    <submittedName>
        <fullName evidence="4">Uncharacterized protein</fullName>
    </submittedName>
</protein>
<dbReference type="Proteomes" id="UP000314982">
    <property type="component" value="Unassembled WGS sequence"/>
</dbReference>
<keyword evidence="2" id="KW-0677">Repeat</keyword>
<proteinExistence type="predicted"/>
<evidence type="ECO:0000256" key="2">
    <source>
        <dbReference type="ARBA" id="ARBA00022737"/>
    </source>
</evidence>
<dbReference type="AlphaFoldDB" id="A0A4W5PLA4"/>
<organism evidence="4 5">
    <name type="scientific">Hucho hucho</name>
    <name type="common">huchen</name>
    <dbReference type="NCBI Taxonomy" id="62062"/>
    <lineage>
        <taxon>Eukaryota</taxon>
        <taxon>Metazoa</taxon>
        <taxon>Chordata</taxon>
        <taxon>Craniata</taxon>
        <taxon>Vertebrata</taxon>
        <taxon>Euteleostomi</taxon>
        <taxon>Actinopterygii</taxon>
        <taxon>Neopterygii</taxon>
        <taxon>Teleostei</taxon>
        <taxon>Protacanthopterygii</taxon>
        <taxon>Salmoniformes</taxon>
        <taxon>Salmonidae</taxon>
        <taxon>Salmoninae</taxon>
        <taxon>Hucho</taxon>
    </lineage>
</organism>
<dbReference type="NCBIfam" id="TIGR02232">
    <property type="entry name" value="myxo_disulf_rpt"/>
    <property type="match status" value="1"/>
</dbReference>